<evidence type="ECO:0000313" key="10">
    <source>
        <dbReference type="EMBL" id="KAE8376541.1"/>
    </source>
</evidence>
<dbReference type="InterPro" id="IPR045863">
    <property type="entry name" value="CorA_TM1_TM2"/>
</dbReference>
<dbReference type="GO" id="GO:0046873">
    <property type="term" value="F:metal ion transmembrane transporter activity"/>
    <property type="evidence" value="ECO:0007669"/>
    <property type="project" value="InterPro"/>
</dbReference>
<dbReference type="InterPro" id="IPR002110">
    <property type="entry name" value="Ankyrin_rpt"/>
</dbReference>
<protein>
    <submittedName>
        <fullName evidence="10">Ankyrin repeat-containing domain protein</fullName>
    </submittedName>
</protein>
<evidence type="ECO:0000256" key="1">
    <source>
        <dbReference type="ARBA" id="ARBA00004141"/>
    </source>
</evidence>
<dbReference type="Pfam" id="PF12796">
    <property type="entry name" value="Ank_2"/>
    <property type="match status" value="3"/>
</dbReference>
<dbReference type="PRINTS" id="PR01415">
    <property type="entry name" value="ANKYRIN"/>
</dbReference>
<dbReference type="SUPFAM" id="SSF144083">
    <property type="entry name" value="Magnesium transport protein CorA, transmembrane region"/>
    <property type="match status" value="1"/>
</dbReference>
<feature type="repeat" description="ANK" evidence="7">
    <location>
        <begin position="105"/>
        <end position="137"/>
    </location>
</feature>
<dbReference type="SMART" id="SM00248">
    <property type="entry name" value="ANK"/>
    <property type="match status" value="5"/>
</dbReference>
<evidence type="ECO:0000256" key="4">
    <source>
        <dbReference type="ARBA" id="ARBA00022989"/>
    </source>
</evidence>
<keyword evidence="2 9" id="KW-0812">Transmembrane</keyword>
<keyword evidence="5 7" id="KW-0040">ANK repeat</keyword>
<keyword evidence="11" id="KW-1185">Reference proteome</keyword>
<dbReference type="OrthoDB" id="194358at2759"/>
<dbReference type="Gene3D" id="1.20.58.340">
    <property type="entry name" value="Magnesium transport protein CorA, transmembrane region"/>
    <property type="match status" value="1"/>
</dbReference>
<reference evidence="10 11" key="1">
    <citation type="submission" date="2019-04" db="EMBL/GenBank/DDBJ databases">
        <title>Friends and foes A comparative genomics studyof 23 Aspergillus species from section Flavi.</title>
        <authorList>
            <consortium name="DOE Joint Genome Institute"/>
            <person name="Kjaerbolling I."/>
            <person name="Vesth T."/>
            <person name="Frisvad J.C."/>
            <person name="Nybo J.L."/>
            <person name="Theobald S."/>
            <person name="Kildgaard S."/>
            <person name="Isbrandt T."/>
            <person name="Kuo A."/>
            <person name="Sato A."/>
            <person name="Lyhne E.K."/>
            <person name="Kogle M.E."/>
            <person name="Wiebenga A."/>
            <person name="Kun R.S."/>
            <person name="Lubbers R.J."/>
            <person name="Makela M.R."/>
            <person name="Barry K."/>
            <person name="Chovatia M."/>
            <person name="Clum A."/>
            <person name="Daum C."/>
            <person name="Haridas S."/>
            <person name="He G."/>
            <person name="LaButti K."/>
            <person name="Lipzen A."/>
            <person name="Mondo S."/>
            <person name="Riley R."/>
            <person name="Salamov A."/>
            <person name="Simmons B.A."/>
            <person name="Magnuson J.K."/>
            <person name="Henrissat B."/>
            <person name="Mortensen U.H."/>
            <person name="Larsen T.O."/>
            <person name="Devries R.P."/>
            <person name="Grigoriev I.V."/>
            <person name="Machida M."/>
            <person name="Baker S.E."/>
            <person name="Andersen M.R."/>
        </authorList>
    </citation>
    <scope>NUCLEOTIDE SEQUENCE [LARGE SCALE GENOMIC DNA]</scope>
    <source>
        <strain evidence="10 11">IBT 29228</strain>
    </source>
</reference>
<feature type="coiled-coil region" evidence="8">
    <location>
        <begin position="512"/>
        <end position="543"/>
    </location>
</feature>
<dbReference type="InterPro" id="IPR036770">
    <property type="entry name" value="Ankyrin_rpt-contain_sf"/>
</dbReference>
<name>A0A5N7B3E6_9EURO</name>
<accession>A0A5N7B3E6</accession>
<dbReference type="Proteomes" id="UP000326198">
    <property type="component" value="Unassembled WGS sequence"/>
</dbReference>
<comment type="subcellular location">
    <subcellularLocation>
        <location evidence="1">Membrane</location>
        <topology evidence="1">Multi-pass membrane protein</topology>
    </subcellularLocation>
</comment>
<sequence>MWATMKGRYNTVKHILSIDLIEVNNQDIDGWTALHHAAKLGNDHIMELLIKNGADATYKNREGHTPFWLLLKARQGGEKVDAIWNPSQISNIFRLFPDPDFKDQDERTLLSWAAEYGDWEMVEALLQNNANPNNRDPETHPRNVPHSLNELESRTQSTFRKTPLIWALENRRERAIEMLKSIDKGTLHLLLRESDIIGEKNALEMVHTLINRGYNINQADAEGKTPLHVASTIDNEDFASALILGKANLERQDNSRKTPLQCAFREKRKNIIRVLLDHGADITPIQSVEWLSLGSNKSHYAQITRKGRKQQYSMLPTPAKDNMTWVPRAGEYRLSLHSKQDIYWSRLCHEHHFRRFRSDYVCYGFLNSNSLPEGFIASRMAVSFPSELGINPGRTQSFWGIEWAVNQSTTGFAYGFISTLSTSRVPESISDFCQQFLRELVEEWDKICSKGIQDIEGIRSHQLKLRGRSRRLIDDLARNSLKRAELRRCLQQQVSGLQKAVDDSTTIKIDEKKQLANRIENMKKSVASQLDDMERAIRELLQIELAWVTIGETASMKRLSWVTFIFLPLMFVSSLFGMNVDILQNNPDWRWYILCSTLCLLSTVAIWVSFKFLNIESWSEARRFSPLHKRTVKYKGHADV</sequence>
<evidence type="ECO:0000256" key="9">
    <source>
        <dbReference type="SAM" id="Phobius"/>
    </source>
</evidence>
<evidence type="ECO:0000313" key="11">
    <source>
        <dbReference type="Proteomes" id="UP000326198"/>
    </source>
</evidence>
<dbReference type="Gene3D" id="1.25.40.20">
    <property type="entry name" value="Ankyrin repeat-containing domain"/>
    <property type="match status" value="3"/>
</dbReference>
<dbReference type="Pfam" id="PF01544">
    <property type="entry name" value="CorA"/>
    <property type="match status" value="1"/>
</dbReference>
<feature type="repeat" description="ANK" evidence="7">
    <location>
        <begin position="29"/>
        <end position="61"/>
    </location>
</feature>
<keyword evidence="4 9" id="KW-1133">Transmembrane helix</keyword>
<dbReference type="PROSITE" id="PS50297">
    <property type="entry name" value="ANK_REP_REGION"/>
    <property type="match status" value="4"/>
</dbReference>
<evidence type="ECO:0000256" key="2">
    <source>
        <dbReference type="ARBA" id="ARBA00022692"/>
    </source>
</evidence>
<dbReference type="PANTHER" id="PTHR24171">
    <property type="entry name" value="ANKYRIN REPEAT DOMAIN-CONTAINING PROTEIN 39-RELATED"/>
    <property type="match status" value="1"/>
</dbReference>
<organism evidence="10 11">
    <name type="scientific">Aspergillus bertholletiae</name>
    <dbReference type="NCBI Taxonomy" id="1226010"/>
    <lineage>
        <taxon>Eukaryota</taxon>
        <taxon>Fungi</taxon>
        <taxon>Dikarya</taxon>
        <taxon>Ascomycota</taxon>
        <taxon>Pezizomycotina</taxon>
        <taxon>Eurotiomycetes</taxon>
        <taxon>Eurotiomycetidae</taxon>
        <taxon>Eurotiales</taxon>
        <taxon>Aspergillaceae</taxon>
        <taxon>Aspergillus</taxon>
        <taxon>Aspergillus subgen. Circumdati</taxon>
    </lineage>
</organism>
<keyword evidence="8" id="KW-0175">Coiled coil</keyword>
<dbReference type="EMBL" id="ML736238">
    <property type="protein sequence ID" value="KAE8376541.1"/>
    <property type="molecule type" value="Genomic_DNA"/>
</dbReference>
<dbReference type="SUPFAM" id="SSF48403">
    <property type="entry name" value="Ankyrin repeat"/>
    <property type="match status" value="1"/>
</dbReference>
<keyword evidence="6 9" id="KW-0472">Membrane</keyword>
<proteinExistence type="predicted"/>
<evidence type="ECO:0000256" key="3">
    <source>
        <dbReference type="ARBA" id="ARBA00022737"/>
    </source>
</evidence>
<dbReference type="InterPro" id="IPR002523">
    <property type="entry name" value="MgTranspt_CorA/ZnTranspt_ZntB"/>
</dbReference>
<dbReference type="AlphaFoldDB" id="A0A5N7B3E6"/>
<evidence type="ECO:0000256" key="5">
    <source>
        <dbReference type="ARBA" id="ARBA00023043"/>
    </source>
</evidence>
<dbReference type="PANTHER" id="PTHR24171:SF9">
    <property type="entry name" value="ANKYRIN REPEAT DOMAIN-CONTAINING PROTEIN 39"/>
    <property type="match status" value="1"/>
</dbReference>
<dbReference type="GO" id="GO:0016020">
    <property type="term" value="C:membrane"/>
    <property type="evidence" value="ECO:0007669"/>
    <property type="project" value="UniProtKB-SubCell"/>
</dbReference>
<dbReference type="PROSITE" id="PS50088">
    <property type="entry name" value="ANK_REPEAT"/>
    <property type="match status" value="4"/>
</dbReference>
<evidence type="ECO:0000256" key="6">
    <source>
        <dbReference type="ARBA" id="ARBA00023136"/>
    </source>
</evidence>
<gene>
    <name evidence="10" type="ORF">BDV26DRAFT_265269</name>
</gene>
<evidence type="ECO:0000256" key="7">
    <source>
        <dbReference type="PROSITE-ProRule" id="PRU00023"/>
    </source>
</evidence>
<evidence type="ECO:0000256" key="8">
    <source>
        <dbReference type="SAM" id="Coils"/>
    </source>
</evidence>
<feature type="transmembrane region" description="Helical" evidence="9">
    <location>
        <begin position="589"/>
        <end position="613"/>
    </location>
</feature>
<feature type="repeat" description="ANK" evidence="7">
    <location>
        <begin position="255"/>
        <end position="287"/>
    </location>
</feature>
<feature type="transmembrane region" description="Helical" evidence="9">
    <location>
        <begin position="559"/>
        <end position="577"/>
    </location>
</feature>
<keyword evidence="3" id="KW-0677">Repeat</keyword>
<feature type="repeat" description="ANK" evidence="7">
    <location>
        <begin position="222"/>
        <end position="254"/>
    </location>
</feature>